<proteinExistence type="predicted"/>
<evidence type="ECO:0000313" key="1">
    <source>
        <dbReference type="EMBL" id="VYS49354.1"/>
    </source>
</evidence>
<dbReference type="AlphaFoldDB" id="A0A654EJN2"/>
<protein>
    <submittedName>
        <fullName evidence="1">Uncharacterized protein</fullName>
    </submittedName>
</protein>
<evidence type="ECO:0000313" key="2">
    <source>
        <dbReference type="Proteomes" id="UP000426265"/>
    </source>
</evidence>
<name>A0A654EJN2_ARATH</name>
<dbReference type="Proteomes" id="UP000426265">
    <property type="component" value="Unassembled WGS sequence"/>
</dbReference>
<dbReference type="EMBL" id="CACRSJ010000104">
    <property type="protein sequence ID" value="VYS49354.1"/>
    <property type="molecule type" value="Genomic_DNA"/>
</dbReference>
<reference evidence="1 2" key="1">
    <citation type="submission" date="2019-11" db="EMBL/GenBank/DDBJ databases">
        <authorList>
            <person name="Jiao W.-B."/>
            <person name="Schneeberger K."/>
        </authorList>
    </citation>
    <scope>NUCLEOTIDE SEQUENCE [LARGE SCALE GENOMIC DNA]</scope>
    <source>
        <strain evidence="2">cv. An-1</strain>
    </source>
</reference>
<gene>
    <name evidence="1" type="ORF">AN1_LOCUS4833</name>
</gene>
<sequence length="106" mass="12105">MLFKIKSTQAVKEWLFPSPICSHCLYILSRLCLAVVVVVVSRGLVLTSENELGRVSSHCSQYLVCEVPFWESSWKRSMSRSHMTWEEYVIEGSEYPTVDGSVSALW</sequence>
<accession>A0A654EJN2</accession>
<organism evidence="1 2">
    <name type="scientific">Arabidopsis thaliana</name>
    <name type="common">Mouse-ear cress</name>
    <dbReference type="NCBI Taxonomy" id="3702"/>
    <lineage>
        <taxon>Eukaryota</taxon>
        <taxon>Viridiplantae</taxon>
        <taxon>Streptophyta</taxon>
        <taxon>Embryophyta</taxon>
        <taxon>Tracheophyta</taxon>
        <taxon>Spermatophyta</taxon>
        <taxon>Magnoliopsida</taxon>
        <taxon>eudicotyledons</taxon>
        <taxon>Gunneridae</taxon>
        <taxon>Pentapetalae</taxon>
        <taxon>rosids</taxon>
        <taxon>malvids</taxon>
        <taxon>Brassicales</taxon>
        <taxon>Brassicaceae</taxon>
        <taxon>Camelineae</taxon>
        <taxon>Arabidopsis</taxon>
    </lineage>
</organism>